<name>A0A8S5PFZ3_9CAUD</name>
<organism evidence="1">
    <name type="scientific">Podoviridae sp. ctuQh21</name>
    <dbReference type="NCBI Taxonomy" id="2825284"/>
    <lineage>
        <taxon>Viruses</taxon>
        <taxon>Duplodnaviria</taxon>
        <taxon>Heunggongvirae</taxon>
        <taxon>Uroviricota</taxon>
        <taxon>Caudoviricetes</taxon>
    </lineage>
</organism>
<protein>
    <submittedName>
        <fullName evidence="1">Uncharacterized protein</fullName>
    </submittedName>
</protein>
<dbReference type="EMBL" id="BK015412">
    <property type="protein sequence ID" value="DAE05533.1"/>
    <property type="molecule type" value="Genomic_DNA"/>
</dbReference>
<sequence>MKRRSNMNWNLIVMIQEILHLASIPSSLDLEW</sequence>
<accession>A0A8S5PFZ3</accession>
<proteinExistence type="predicted"/>
<reference evidence="1" key="1">
    <citation type="journal article" date="2021" name="Proc. Natl. Acad. Sci. U.S.A.">
        <title>A Catalog of Tens of Thousands of Viruses from Human Metagenomes Reveals Hidden Associations with Chronic Diseases.</title>
        <authorList>
            <person name="Tisza M.J."/>
            <person name="Buck C.B."/>
        </authorList>
    </citation>
    <scope>NUCLEOTIDE SEQUENCE</scope>
    <source>
        <strain evidence="1">CtuQh21</strain>
    </source>
</reference>
<evidence type="ECO:0000313" key="1">
    <source>
        <dbReference type="EMBL" id="DAE05533.1"/>
    </source>
</evidence>